<protein>
    <submittedName>
        <fullName evidence="1">Fatty acid-binding protein 1</fullName>
    </submittedName>
</protein>
<dbReference type="OrthoDB" id="412780at2759"/>
<sequence length="130" mass="13776">MSITGKYVLSGNEKYADWLSAVGIPADLAAKLEAAKPSLDVTQSGNDIVIKTTAGDKNFTNTITLGKESQATLPGGIEYTVKLTLSGTTLTGTWDFGGKTGTATVEFTADGVTQTMIYNNITSKRIYSRQ</sequence>
<dbReference type="InterPro" id="IPR012674">
    <property type="entry name" value="Calycin"/>
</dbReference>
<name>E3TBG9_ERISI</name>
<reference evidence="1" key="1">
    <citation type="journal article" date="2010" name="BMC Mol. Biol.">
        <title>Molecular cloning and tissue expression of the fatty acid-binding protein (Es-FABP) gene in female Chinese mitten crab (Eriocheir sinensis).</title>
        <authorList>
            <person name="Gong Y.N."/>
            <person name="Li W.W."/>
            <person name="Sun J.L."/>
            <person name="Ren F."/>
            <person name="He L."/>
            <person name="Jiang H."/>
            <person name="Wang Q."/>
        </authorList>
    </citation>
    <scope>NUCLEOTIDE SEQUENCE</scope>
</reference>
<dbReference type="InterPro" id="IPR000463">
    <property type="entry name" value="Fatty_acid-bd"/>
</dbReference>
<dbReference type="Gene3D" id="2.40.128.20">
    <property type="match status" value="1"/>
</dbReference>
<dbReference type="PRINTS" id="PR00178">
    <property type="entry name" value="FATTYACIDBP"/>
</dbReference>
<gene>
    <name evidence="1" type="primary">FABP1</name>
</gene>
<dbReference type="AlphaFoldDB" id="E3TBG9"/>
<proteinExistence type="evidence at transcript level"/>
<organism evidence="1">
    <name type="scientific">Eriocheir sinensis</name>
    <name type="common">Chinese mitten crab</name>
    <dbReference type="NCBI Taxonomy" id="95602"/>
    <lineage>
        <taxon>Eukaryota</taxon>
        <taxon>Metazoa</taxon>
        <taxon>Ecdysozoa</taxon>
        <taxon>Arthropoda</taxon>
        <taxon>Crustacea</taxon>
        <taxon>Multicrustacea</taxon>
        <taxon>Malacostraca</taxon>
        <taxon>Eumalacostraca</taxon>
        <taxon>Eucarida</taxon>
        <taxon>Decapoda</taxon>
        <taxon>Pleocyemata</taxon>
        <taxon>Brachyura</taxon>
        <taxon>Eubrachyura</taxon>
        <taxon>Grapsoidea</taxon>
        <taxon>Varunidae</taxon>
        <taxon>Eriocheir</taxon>
    </lineage>
</organism>
<evidence type="ECO:0000313" key="1">
    <source>
        <dbReference type="EMBL" id="ADP05224.1"/>
    </source>
</evidence>
<reference evidence="1" key="2">
    <citation type="submission" date="2010-01" db="EMBL/GenBank/DDBJ databases">
        <authorList>
            <person name="Gong Y.-N."/>
        </authorList>
    </citation>
    <scope>NUCLEOTIDE SEQUENCE</scope>
</reference>
<dbReference type="GO" id="GO:0008289">
    <property type="term" value="F:lipid binding"/>
    <property type="evidence" value="ECO:0007669"/>
    <property type="project" value="InterPro"/>
</dbReference>
<dbReference type="EMBL" id="GU568242">
    <property type="protein sequence ID" value="ADP05224.1"/>
    <property type="molecule type" value="mRNA"/>
</dbReference>
<dbReference type="Pfam" id="PF14651">
    <property type="entry name" value="Lipocalin_7"/>
    <property type="match status" value="1"/>
</dbReference>
<dbReference type="SUPFAM" id="SSF50814">
    <property type="entry name" value="Lipocalins"/>
    <property type="match status" value="1"/>
</dbReference>
<accession>E3TBG9</accession>